<evidence type="ECO:0000256" key="1">
    <source>
        <dbReference type="SAM" id="MobiDB-lite"/>
    </source>
</evidence>
<evidence type="ECO:0000313" key="3">
    <source>
        <dbReference type="Proteomes" id="UP000325313"/>
    </source>
</evidence>
<dbReference type="EMBL" id="VDEP01000407">
    <property type="protein sequence ID" value="KAA1088174.1"/>
    <property type="molecule type" value="Genomic_DNA"/>
</dbReference>
<feature type="compositionally biased region" description="Polar residues" evidence="1">
    <location>
        <begin position="501"/>
        <end position="514"/>
    </location>
</feature>
<evidence type="ECO:0000313" key="2">
    <source>
        <dbReference type="EMBL" id="KAA1088174.1"/>
    </source>
</evidence>
<gene>
    <name evidence="2" type="ORF">PGTUg99_022789</name>
</gene>
<name>A0A5B0NHV8_PUCGR</name>
<dbReference type="Proteomes" id="UP000325313">
    <property type="component" value="Unassembled WGS sequence"/>
</dbReference>
<feature type="region of interest" description="Disordered" evidence="1">
    <location>
        <begin position="65"/>
        <end position="127"/>
    </location>
</feature>
<protein>
    <submittedName>
        <fullName evidence="2">Uncharacterized protein</fullName>
    </submittedName>
</protein>
<dbReference type="AlphaFoldDB" id="A0A5B0NHV8"/>
<feature type="region of interest" description="Disordered" evidence="1">
    <location>
        <begin position="158"/>
        <end position="241"/>
    </location>
</feature>
<feature type="compositionally biased region" description="Low complexity" evidence="1">
    <location>
        <begin position="86"/>
        <end position="101"/>
    </location>
</feature>
<organism evidence="2 3">
    <name type="scientific">Puccinia graminis f. sp. tritici</name>
    <dbReference type="NCBI Taxonomy" id="56615"/>
    <lineage>
        <taxon>Eukaryota</taxon>
        <taxon>Fungi</taxon>
        <taxon>Dikarya</taxon>
        <taxon>Basidiomycota</taxon>
        <taxon>Pucciniomycotina</taxon>
        <taxon>Pucciniomycetes</taxon>
        <taxon>Pucciniales</taxon>
        <taxon>Pucciniaceae</taxon>
        <taxon>Puccinia</taxon>
    </lineage>
</organism>
<reference evidence="2 3" key="1">
    <citation type="submission" date="2019-05" db="EMBL/GenBank/DDBJ databases">
        <title>Emergence of the Ug99 lineage of the wheat stem rust pathogen through somatic hybridization.</title>
        <authorList>
            <person name="Li F."/>
            <person name="Upadhyaya N.M."/>
            <person name="Sperschneider J."/>
            <person name="Matny O."/>
            <person name="Nguyen-Phuc H."/>
            <person name="Mago R."/>
            <person name="Raley C."/>
            <person name="Miller M.E."/>
            <person name="Silverstein K.A.T."/>
            <person name="Henningsen E."/>
            <person name="Hirsch C.D."/>
            <person name="Visser B."/>
            <person name="Pretorius Z.A."/>
            <person name="Steffenson B.J."/>
            <person name="Schwessinger B."/>
            <person name="Dodds P.N."/>
            <person name="Figueroa M."/>
        </authorList>
    </citation>
    <scope>NUCLEOTIDE SEQUENCE [LARGE SCALE GENOMIC DNA]</scope>
    <source>
        <strain evidence="2 3">Ug99</strain>
    </source>
</reference>
<comment type="caution">
    <text evidence="2">The sequence shown here is derived from an EMBL/GenBank/DDBJ whole genome shotgun (WGS) entry which is preliminary data.</text>
</comment>
<proteinExistence type="predicted"/>
<feature type="compositionally biased region" description="Low complexity" evidence="1">
    <location>
        <begin position="431"/>
        <end position="440"/>
    </location>
</feature>
<feature type="region of interest" description="Disordered" evidence="1">
    <location>
        <begin position="424"/>
        <end position="536"/>
    </location>
</feature>
<sequence length="536" mass="58357">MKMDLENSKLCRQLPKPSCSKTHPLRFRLHEVVLLTRRAPHITLTLFMAFSIRTQTLSFTLERLGRRHNPPSPFSQGSSPCHSKLSPQQSPSPTPTSSTNHQPRRQYQPAPTPAELTTPPGPRNFASITCQHVINNPRPPDEPSPRWALPAWQQQPAYDYPSQLGHGYAHPTPSPHNPACLPQTALSSNRGSLTAPPLHSPYPHPARLQLSSPTTFHPNPTASIPQPPPPPSVPESQRGNQYGVLTTPSFFQCAGYANQELTDFEVNLTTNTALTNVLEVGALYLISGRLIALNDGSTPTVTYNHDTIVRIPRVGTVGPDASNKTSSVGLGHVVERSEVASEENDSGPRLEVIVAHNDWDAIARTHRRFLVKYIIPGSKNFIKTHTLYQVGRELQLLGHLVDFELDRHMAVFAVHSVSLTSGHQLGRQAAGPSPSGSGSPRNGRKFVKFGSRPNTIPGETASPGLHEPDPSADSMSANAKGKQKATAGSDTNGSDTDEDTNSNAGSPTPKQVDNTNKRGRPRKNILQEAAKRMKRA</sequence>
<accession>A0A5B0NHV8</accession>